<proteinExistence type="inferred from homology"/>
<evidence type="ECO:0000259" key="6">
    <source>
        <dbReference type="SMART" id="SM00853"/>
    </source>
</evidence>
<evidence type="ECO:0000256" key="1">
    <source>
        <dbReference type="ARBA" id="ARBA00006082"/>
    </source>
</evidence>
<evidence type="ECO:0000256" key="3">
    <source>
        <dbReference type="ARBA" id="ARBA00023204"/>
    </source>
</evidence>
<dbReference type="AlphaFoldDB" id="A0A2N5N670"/>
<dbReference type="InterPro" id="IPR020667">
    <property type="entry name" value="DNA_mismatch_repair_MutL"/>
</dbReference>
<dbReference type="SUPFAM" id="SSF55874">
    <property type="entry name" value="ATPase domain of HSP90 chaperone/DNA topoisomerase II/histidine kinase"/>
    <property type="match status" value="1"/>
</dbReference>
<keyword evidence="9" id="KW-1185">Reference proteome</keyword>
<dbReference type="GO" id="GO:0030983">
    <property type="term" value="F:mismatched DNA binding"/>
    <property type="evidence" value="ECO:0007669"/>
    <property type="project" value="InterPro"/>
</dbReference>
<keyword evidence="3 4" id="KW-0234">DNA repair</keyword>
<dbReference type="GO" id="GO:0006298">
    <property type="term" value="P:mismatch repair"/>
    <property type="evidence" value="ECO:0007669"/>
    <property type="project" value="UniProtKB-UniRule"/>
</dbReference>
<feature type="region of interest" description="Disordered" evidence="5">
    <location>
        <begin position="358"/>
        <end position="425"/>
    </location>
</feature>
<dbReference type="InterPro" id="IPR014762">
    <property type="entry name" value="DNA_mismatch_repair_CS"/>
</dbReference>
<name>A0A2N5N670_9BACL</name>
<protein>
    <recommendedName>
        <fullName evidence="4">DNA mismatch repair protein MutL</fullName>
    </recommendedName>
</protein>
<dbReference type="Pfam" id="PF08676">
    <property type="entry name" value="MutL_C"/>
    <property type="match status" value="1"/>
</dbReference>
<dbReference type="InterPro" id="IPR036890">
    <property type="entry name" value="HATPase_C_sf"/>
</dbReference>
<dbReference type="InterPro" id="IPR038973">
    <property type="entry name" value="MutL/Mlh/Pms-like"/>
</dbReference>
<evidence type="ECO:0000256" key="2">
    <source>
        <dbReference type="ARBA" id="ARBA00022763"/>
    </source>
</evidence>
<dbReference type="GO" id="GO:0032300">
    <property type="term" value="C:mismatch repair complex"/>
    <property type="evidence" value="ECO:0007669"/>
    <property type="project" value="InterPro"/>
</dbReference>
<comment type="caution">
    <text evidence="8">The sequence shown here is derived from an EMBL/GenBank/DDBJ whole genome shotgun (WGS) entry which is preliminary data.</text>
</comment>
<dbReference type="GO" id="GO:0005524">
    <property type="term" value="F:ATP binding"/>
    <property type="evidence" value="ECO:0007669"/>
    <property type="project" value="InterPro"/>
</dbReference>
<reference evidence="8 9" key="1">
    <citation type="submission" date="2017-05" db="EMBL/GenBank/DDBJ databases">
        <title>Functional genome analysis of Paenibacillus pasadenensis strain R16: insights on endophytic life style and antifungal activity.</title>
        <authorList>
            <person name="Passera A."/>
            <person name="Marcolungo L."/>
            <person name="Casati P."/>
            <person name="Brasca M."/>
            <person name="Quaglino F."/>
            <person name="Delledonne M."/>
        </authorList>
    </citation>
    <scope>NUCLEOTIDE SEQUENCE [LARGE SCALE GENOMIC DNA]</scope>
    <source>
        <strain evidence="8 9">R16</strain>
    </source>
</reference>
<dbReference type="SUPFAM" id="SSF54211">
    <property type="entry name" value="Ribosomal protein S5 domain 2-like"/>
    <property type="match status" value="1"/>
</dbReference>
<comment type="similarity">
    <text evidence="1 4">Belongs to the DNA mismatch repair MutL/HexB family.</text>
</comment>
<dbReference type="SUPFAM" id="SSF118116">
    <property type="entry name" value="DNA mismatch repair protein MutL"/>
    <property type="match status" value="1"/>
</dbReference>
<dbReference type="NCBIfam" id="TIGR00585">
    <property type="entry name" value="mutl"/>
    <property type="match status" value="1"/>
</dbReference>
<dbReference type="GO" id="GO:0140664">
    <property type="term" value="F:ATP-dependent DNA damage sensor activity"/>
    <property type="evidence" value="ECO:0007669"/>
    <property type="project" value="InterPro"/>
</dbReference>
<dbReference type="Gene3D" id="3.30.1370.100">
    <property type="entry name" value="MutL, C-terminal domain, regulatory subdomain"/>
    <property type="match status" value="1"/>
</dbReference>
<evidence type="ECO:0000256" key="4">
    <source>
        <dbReference type="HAMAP-Rule" id="MF_00149"/>
    </source>
</evidence>
<dbReference type="InterPro" id="IPR014790">
    <property type="entry name" value="MutL_C"/>
</dbReference>
<gene>
    <name evidence="4" type="primary">mutL</name>
    <name evidence="8" type="ORF">B8V81_4234</name>
</gene>
<dbReference type="Pfam" id="PF01119">
    <property type="entry name" value="DNA_mis_repair"/>
    <property type="match status" value="1"/>
</dbReference>
<dbReference type="PANTHER" id="PTHR10073:SF12">
    <property type="entry name" value="DNA MISMATCH REPAIR PROTEIN MLH1"/>
    <property type="match status" value="1"/>
</dbReference>
<dbReference type="InterPro" id="IPR002099">
    <property type="entry name" value="MutL/Mlh/PMS"/>
</dbReference>
<dbReference type="InterPro" id="IPR013507">
    <property type="entry name" value="DNA_mismatch_S5_2-like"/>
</dbReference>
<dbReference type="SMART" id="SM00853">
    <property type="entry name" value="MutL_C"/>
    <property type="match status" value="1"/>
</dbReference>
<dbReference type="RefSeq" id="WP_101809104.1">
    <property type="nucleotide sequence ID" value="NZ_NFEZ01000004.1"/>
</dbReference>
<dbReference type="InterPro" id="IPR020568">
    <property type="entry name" value="Ribosomal_Su5_D2-typ_SF"/>
</dbReference>
<evidence type="ECO:0000259" key="7">
    <source>
        <dbReference type="SMART" id="SM01340"/>
    </source>
</evidence>
<feature type="domain" description="DNA mismatch repair protein S5" evidence="7">
    <location>
        <begin position="209"/>
        <end position="327"/>
    </location>
</feature>
<dbReference type="EMBL" id="NFEZ01000004">
    <property type="protein sequence ID" value="PLT45803.1"/>
    <property type="molecule type" value="Genomic_DNA"/>
</dbReference>
<dbReference type="FunFam" id="3.30.565.10:FF:000003">
    <property type="entry name" value="DNA mismatch repair endonuclease MutL"/>
    <property type="match status" value="1"/>
</dbReference>
<evidence type="ECO:0000313" key="9">
    <source>
        <dbReference type="Proteomes" id="UP000234789"/>
    </source>
</evidence>
<dbReference type="Gene3D" id="3.30.230.10">
    <property type="match status" value="1"/>
</dbReference>
<dbReference type="InterPro" id="IPR042121">
    <property type="entry name" value="MutL_C_regsub"/>
</dbReference>
<dbReference type="CDD" id="cd00782">
    <property type="entry name" value="MutL_Trans"/>
    <property type="match status" value="1"/>
</dbReference>
<evidence type="ECO:0000313" key="8">
    <source>
        <dbReference type="EMBL" id="PLT45803.1"/>
    </source>
</evidence>
<feature type="compositionally biased region" description="Pro residues" evidence="5">
    <location>
        <begin position="413"/>
        <end position="424"/>
    </location>
</feature>
<dbReference type="Gene3D" id="3.30.1540.20">
    <property type="entry name" value="MutL, C-terminal domain, dimerisation subdomain"/>
    <property type="match status" value="1"/>
</dbReference>
<dbReference type="Proteomes" id="UP000234789">
    <property type="component" value="Unassembled WGS sequence"/>
</dbReference>
<dbReference type="InterPro" id="IPR014721">
    <property type="entry name" value="Ribsml_uS5_D2-typ_fold_subgr"/>
</dbReference>
<dbReference type="PROSITE" id="PS00058">
    <property type="entry name" value="DNA_MISMATCH_REPAIR_1"/>
    <property type="match status" value="1"/>
</dbReference>
<dbReference type="InterPro" id="IPR037198">
    <property type="entry name" value="MutL_C_sf"/>
</dbReference>
<dbReference type="Pfam" id="PF13589">
    <property type="entry name" value="HATPase_c_3"/>
    <property type="match status" value="1"/>
</dbReference>
<feature type="region of interest" description="Disordered" evidence="5">
    <location>
        <begin position="453"/>
        <end position="476"/>
    </location>
</feature>
<organism evidence="8 9">
    <name type="scientific">Paenibacillus pasadenensis</name>
    <dbReference type="NCBI Taxonomy" id="217090"/>
    <lineage>
        <taxon>Bacteria</taxon>
        <taxon>Bacillati</taxon>
        <taxon>Bacillota</taxon>
        <taxon>Bacilli</taxon>
        <taxon>Bacillales</taxon>
        <taxon>Paenibacillaceae</taxon>
        <taxon>Paenibacillus</taxon>
    </lineage>
</organism>
<feature type="compositionally biased region" description="Pro residues" evidence="5">
    <location>
        <begin position="495"/>
        <end position="505"/>
    </location>
</feature>
<accession>A0A2N5N670</accession>
<evidence type="ECO:0000256" key="5">
    <source>
        <dbReference type="SAM" id="MobiDB-lite"/>
    </source>
</evidence>
<dbReference type="InterPro" id="IPR042120">
    <property type="entry name" value="MutL_C_dimsub"/>
</dbReference>
<feature type="region of interest" description="Disordered" evidence="5">
    <location>
        <begin position="488"/>
        <end position="513"/>
    </location>
</feature>
<feature type="domain" description="MutL C-terminal dimerisation" evidence="6">
    <location>
        <begin position="525"/>
        <end position="668"/>
    </location>
</feature>
<comment type="function">
    <text evidence="4">This protein is involved in the repair of mismatches in DNA. It is required for dam-dependent methyl-directed DNA mismatch repair. May act as a 'molecular matchmaker', a protein that promotes the formation of a stable complex between two or more DNA-binding proteins in an ATP-dependent manner without itself being part of a final effector complex.</text>
</comment>
<dbReference type="PANTHER" id="PTHR10073">
    <property type="entry name" value="DNA MISMATCH REPAIR PROTEIN MLH, PMS, MUTL"/>
    <property type="match status" value="1"/>
</dbReference>
<keyword evidence="2 4" id="KW-0227">DNA damage</keyword>
<dbReference type="CDD" id="cd16926">
    <property type="entry name" value="HATPase_MutL-MLH-PMS-like"/>
    <property type="match status" value="1"/>
</dbReference>
<dbReference type="HAMAP" id="MF_00149">
    <property type="entry name" value="DNA_mis_repair"/>
    <property type="match status" value="1"/>
</dbReference>
<dbReference type="Gene3D" id="3.30.565.10">
    <property type="entry name" value="Histidine kinase-like ATPase, C-terminal domain"/>
    <property type="match status" value="1"/>
</dbReference>
<dbReference type="SMART" id="SM01340">
    <property type="entry name" value="DNA_mis_repair"/>
    <property type="match status" value="1"/>
</dbReference>
<dbReference type="GO" id="GO:0016887">
    <property type="term" value="F:ATP hydrolysis activity"/>
    <property type="evidence" value="ECO:0007669"/>
    <property type="project" value="InterPro"/>
</dbReference>
<sequence length="713" mass="76017">MGKIHVLDEHLANQIAAGEVVERPASVVKELVENAVDAGATSIDITIEEGGLSLIRVQDNGGGIEPEDMETAFQRHATSKLLSDRDLFRIASLGFRGEALPSIAAVARVECVSASGDSRLGRRIRMEGGQLTADEHAGCSQGTDMTVRDLFFNTPARLKYMKSIQTELGHISDYIYRIALAHPGIAFSLTHNGGSLLRTSGTGDRLQVIAAVYGTGTAKAMLPLRGEHADYELNGYISKPELTRASRSALTTVVNGRYIRSFAVQSSLLAAYHTLLPINRFPVAVLEIGMHPGLVDVNVHPSKMEVRFSKEAELKAFVEETARAALGGRRHIPGPESGRGERSGPVYRQEQLRFPSPEPVAGCWLDPRPSGGHAAGRRPRRPPRAPPPRTDGARGSASVGSTARAGSVAAGPWRPPAAHPPAVPPDAAQRLYAPAAGAFGAAGWRESAAAGYAASPADPAGTPSPPDAAASNSAAAAADSAPSLPVAAAAGASASPPPELAPDPAVPAAGGAPAADAAGFPELSWVGQLHGTYLIAQNEEGMYLIDQHAAHERINYEYYYRKFGEVSGESQPLLLPFTLEYTSADALQLVERLPLLAEAGVELEPFGPQSFLVRSHPHWFPKGREQELVEEMADWALREKRAVDIAKLREEAAILCSCKASIKANDRLSREEGETLLARLAACAQPYTCPHGRPILVHISVYQLEKMFKRVMS</sequence>